<dbReference type="SUPFAM" id="SSF46785">
    <property type="entry name" value="Winged helix' DNA-binding domain"/>
    <property type="match status" value="1"/>
</dbReference>
<name>A0ABQ6E5M3_9GAMM</name>
<evidence type="ECO:0000313" key="6">
    <source>
        <dbReference type="Proteomes" id="UP001157353"/>
    </source>
</evidence>
<dbReference type="PANTHER" id="PTHR38445:SF10">
    <property type="entry name" value="GNTR-FAMILY TRANSCRIPTIONAL REGULATOR"/>
    <property type="match status" value="1"/>
</dbReference>
<gene>
    <name evidence="5" type="ORF">GCM10007916_37760</name>
</gene>
<evidence type="ECO:0000313" key="5">
    <source>
        <dbReference type="EMBL" id="GLS92704.1"/>
    </source>
</evidence>
<dbReference type="InterPro" id="IPR036390">
    <property type="entry name" value="WH_DNA-bd_sf"/>
</dbReference>
<accession>A0ABQ6E5M3</accession>
<evidence type="ECO:0000256" key="1">
    <source>
        <dbReference type="ARBA" id="ARBA00023015"/>
    </source>
</evidence>
<keyword evidence="2" id="KW-0238">DNA-binding</keyword>
<evidence type="ECO:0000256" key="3">
    <source>
        <dbReference type="ARBA" id="ARBA00023163"/>
    </source>
</evidence>
<proteinExistence type="predicted"/>
<dbReference type="Proteomes" id="UP001157353">
    <property type="component" value="Unassembled WGS sequence"/>
</dbReference>
<evidence type="ECO:0000259" key="4">
    <source>
        <dbReference type="PROSITE" id="PS50949"/>
    </source>
</evidence>
<dbReference type="PROSITE" id="PS50949">
    <property type="entry name" value="HTH_GNTR"/>
    <property type="match status" value="1"/>
</dbReference>
<evidence type="ECO:0000256" key="2">
    <source>
        <dbReference type="ARBA" id="ARBA00023125"/>
    </source>
</evidence>
<dbReference type="InterPro" id="IPR000524">
    <property type="entry name" value="Tscrpt_reg_HTH_GntR"/>
</dbReference>
<dbReference type="CDD" id="cd07377">
    <property type="entry name" value="WHTH_GntR"/>
    <property type="match status" value="1"/>
</dbReference>
<dbReference type="EMBL" id="BSPQ01000031">
    <property type="protein sequence ID" value="GLS92704.1"/>
    <property type="molecule type" value="Genomic_DNA"/>
</dbReference>
<dbReference type="PANTHER" id="PTHR38445">
    <property type="entry name" value="HTH-TYPE TRANSCRIPTIONAL REPRESSOR YTRA"/>
    <property type="match status" value="1"/>
</dbReference>
<dbReference type="Pfam" id="PF00392">
    <property type="entry name" value="GntR"/>
    <property type="match status" value="1"/>
</dbReference>
<keyword evidence="1" id="KW-0805">Transcription regulation</keyword>
<dbReference type="RefSeq" id="WP_284205860.1">
    <property type="nucleotide sequence ID" value="NZ_BSPQ01000031.1"/>
</dbReference>
<organism evidence="5 6">
    <name type="scientific">Psychromonas marina</name>
    <dbReference type="NCBI Taxonomy" id="88364"/>
    <lineage>
        <taxon>Bacteria</taxon>
        <taxon>Pseudomonadati</taxon>
        <taxon>Pseudomonadota</taxon>
        <taxon>Gammaproteobacteria</taxon>
        <taxon>Alteromonadales</taxon>
        <taxon>Psychromonadaceae</taxon>
        <taxon>Psychromonas</taxon>
    </lineage>
</organism>
<protein>
    <submittedName>
        <fullName evidence="5">GntR family transcriptional regulator</fullName>
    </submittedName>
</protein>
<comment type="caution">
    <text evidence="5">The sequence shown here is derived from an EMBL/GenBank/DDBJ whole genome shotgun (WGS) entry which is preliminary data.</text>
</comment>
<keyword evidence="3" id="KW-0804">Transcription</keyword>
<dbReference type="Gene3D" id="1.10.10.10">
    <property type="entry name" value="Winged helix-like DNA-binding domain superfamily/Winged helix DNA-binding domain"/>
    <property type="match status" value="1"/>
</dbReference>
<keyword evidence="6" id="KW-1185">Reference proteome</keyword>
<dbReference type="SMART" id="SM00345">
    <property type="entry name" value="HTH_GNTR"/>
    <property type="match status" value="1"/>
</dbReference>
<sequence>MTDWNDKQPIFLQIKQRIEQQILAGIWLEGQALPSVRTVASDLKINHLTVMKAYQILVDELLIEKVRGRGMFVLVGARSKLKTTTTKAFLNEGIPQLIQTLELLDMPVNDFIKELNKQMKGKP</sequence>
<feature type="domain" description="HTH gntR-type" evidence="4">
    <location>
        <begin position="8"/>
        <end position="76"/>
    </location>
</feature>
<reference evidence="6" key="1">
    <citation type="journal article" date="2019" name="Int. J. Syst. Evol. Microbiol.">
        <title>The Global Catalogue of Microorganisms (GCM) 10K type strain sequencing project: providing services to taxonomists for standard genome sequencing and annotation.</title>
        <authorList>
            <consortium name="The Broad Institute Genomics Platform"/>
            <consortium name="The Broad Institute Genome Sequencing Center for Infectious Disease"/>
            <person name="Wu L."/>
            <person name="Ma J."/>
        </authorList>
    </citation>
    <scope>NUCLEOTIDE SEQUENCE [LARGE SCALE GENOMIC DNA]</scope>
    <source>
        <strain evidence="6">NBRC 103166</strain>
    </source>
</reference>
<dbReference type="InterPro" id="IPR036388">
    <property type="entry name" value="WH-like_DNA-bd_sf"/>
</dbReference>